<dbReference type="InterPro" id="IPR001304">
    <property type="entry name" value="C-type_lectin-like"/>
</dbReference>
<dbReference type="Gene3D" id="3.10.100.10">
    <property type="entry name" value="Mannose-Binding Protein A, subunit A"/>
    <property type="match status" value="1"/>
</dbReference>
<keyword evidence="3" id="KW-1185">Reference proteome</keyword>
<dbReference type="CDD" id="cd00037">
    <property type="entry name" value="CLECT"/>
    <property type="match status" value="1"/>
</dbReference>
<dbReference type="SMART" id="SM00034">
    <property type="entry name" value="CLECT"/>
    <property type="match status" value="1"/>
</dbReference>
<dbReference type="InterPro" id="IPR016186">
    <property type="entry name" value="C-type_lectin-like/link_sf"/>
</dbReference>
<evidence type="ECO:0000313" key="4">
    <source>
        <dbReference type="WBParaSite" id="MBELARI_LOCUS18884"/>
    </source>
</evidence>
<dbReference type="SMART" id="SM00220">
    <property type="entry name" value="S_TKc"/>
    <property type="match status" value="1"/>
</dbReference>
<accession>A0AAF3EXE7</accession>
<sequence>MEYCDRGSLKTLILNPTIISTIRSVISWSQQLFGALDYMYQTFNIIHRDIKPTNIFVTNDFTLKVGDFGLAKVAVETMSGTFIGSYRYMSPTRPDYDARASHLHDIYAMGLVVWELIERRAVWSEYEADGEFRYHFFLYSFFEVAWPNGTLLATDSTGEYILDDGTDYQRIRENLLPSLQDAVLRFDIWQCGQGWSHFNGSCYQPSYFQKHPFQQEATFDEAERVCRNLAPGANLISIHSKEEQGFVHELVVENNHDCWIGLRHLENKWIWNDGTKVDYTNWDAANGEPSNVNIEKWVYMRPNGGKWNNVKKDYKALIGCKKPVGKLSQIA</sequence>
<dbReference type="InterPro" id="IPR016187">
    <property type="entry name" value="CTDL_fold"/>
</dbReference>
<dbReference type="Gene3D" id="1.10.510.10">
    <property type="entry name" value="Transferase(Phosphotransferase) domain 1"/>
    <property type="match status" value="1"/>
</dbReference>
<dbReference type="SUPFAM" id="SSF56436">
    <property type="entry name" value="C-type lectin-like"/>
    <property type="match status" value="1"/>
</dbReference>
<evidence type="ECO:0000259" key="2">
    <source>
        <dbReference type="PROSITE" id="PS50041"/>
    </source>
</evidence>
<feature type="domain" description="C-type lectin" evidence="2">
    <location>
        <begin position="198"/>
        <end position="321"/>
    </location>
</feature>
<dbReference type="InterPro" id="IPR011009">
    <property type="entry name" value="Kinase-like_dom_sf"/>
</dbReference>
<dbReference type="Proteomes" id="UP000887575">
    <property type="component" value="Unassembled WGS sequence"/>
</dbReference>
<feature type="domain" description="Protein kinase" evidence="1">
    <location>
        <begin position="1"/>
        <end position="184"/>
    </location>
</feature>
<dbReference type="GO" id="GO:0004672">
    <property type="term" value="F:protein kinase activity"/>
    <property type="evidence" value="ECO:0007669"/>
    <property type="project" value="InterPro"/>
</dbReference>
<name>A0AAF3EXE7_9BILA</name>
<organism evidence="3 4">
    <name type="scientific">Mesorhabditis belari</name>
    <dbReference type="NCBI Taxonomy" id="2138241"/>
    <lineage>
        <taxon>Eukaryota</taxon>
        <taxon>Metazoa</taxon>
        <taxon>Ecdysozoa</taxon>
        <taxon>Nematoda</taxon>
        <taxon>Chromadorea</taxon>
        <taxon>Rhabditida</taxon>
        <taxon>Rhabditina</taxon>
        <taxon>Rhabditomorpha</taxon>
        <taxon>Rhabditoidea</taxon>
        <taxon>Rhabditidae</taxon>
        <taxon>Mesorhabditinae</taxon>
        <taxon>Mesorhabditis</taxon>
    </lineage>
</organism>
<dbReference type="PROSITE" id="PS50011">
    <property type="entry name" value="PROTEIN_KINASE_DOM"/>
    <property type="match status" value="1"/>
</dbReference>
<dbReference type="Pfam" id="PF00059">
    <property type="entry name" value="Lectin_C"/>
    <property type="match status" value="1"/>
</dbReference>
<protein>
    <submittedName>
        <fullName evidence="4">Uncharacterized protein</fullName>
    </submittedName>
</protein>
<reference evidence="4" key="1">
    <citation type="submission" date="2024-02" db="UniProtKB">
        <authorList>
            <consortium name="WormBaseParasite"/>
        </authorList>
    </citation>
    <scope>IDENTIFICATION</scope>
</reference>
<dbReference type="InterPro" id="IPR000719">
    <property type="entry name" value="Prot_kinase_dom"/>
</dbReference>
<proteinExistence type="predicted"/>
<evidence type="ECO:0000313" key="3">
    <source>
        <dbReference type="Proteomes" id="UP000887575"/>
    </source>
</evidence>
<evidence type="ECO:0000259" key="1">
    <source>
        <dbReference type="PROSITE" id="PS50011"/>
    </source>
</evidence>
<dbReference type="InterPro" id="IPR008271">
    <property type="entry name" value="Ser/Thr_kinase_AS"/>
</dbReference>
<dbReference type="WBParaSite" id="MBELARI_LOCUS18884">
    <property type="protein sequence ID" value="MBELARI_LOCUS18884"/>
    <property type="gene ID" value="MBELARI_LOCUS18884"/>
</dbReference>
<dbReference type="SUPFAM" id="SSF56112">
    <property type="entry name" value="Protein kinase-like (PK-like)"/>
    <property type="match status" value="1"/>
</dbReference>
<dbReference type="PANTHER" id="PTHR22803">
    <property type="entry name" value="MANNOSE, PHOSPHOLIPASE, LECTIN RECEPTOR RELATED"/>
    <property type="match status" value="1"/>
</dbReference>
<dbReference type="InterPro" id="IPR050111">
    <property type="entry name" value="C-type_lectin/snaclec_domain"/>
</dbReference>
<dbReference type="AlphaFoldDB" id="A0AAF3EXE7"/>
<dbReference type="PROSITE" id="PS00108">
    <property type="entry name" value="PROTEIN_KINASE_ST"/>
    <property type="match status" value="1"/>
</dbReference>
<dbReference type="PROSITE" id="PS50041">
    <property type="entry name" value="C_TYPE_LECTIN_2"/>
    <property type="match status" value="1"/>
</dbReference>
<dbReference type="Pfam" id="PF00069">
    <property type="entry name" value="Pkinase"/>
    <property type="match status" value="1"/>
</dbReference>
<dbReference type="GO" id="GO:0005524">
    <property type="term" value="F:ATP binding"/>
    <property type="evidence" value="ECO:0007669"/>
    <property type="project" value="InterPro"/>
</dbReference>